<keyword evidence="8 9" id="KW-0238">DNA-binding</keyword>
<dbReference type="RefSeq" id="WP_142944289.1">
    <property type="nucleotide sequence ID" value="NZ_VIKR01000007.1"/>
</dbReference>
<dbReference type="NCBIfam" id="TIGR00611">
    <property type="entry name" value="recf"/>
    <property type="match status" value="1"/>
</dbReference>
<keyword evidence="5 9" id="KW-0235">DNA replication</keyword>
<evidence type="ECO:0000256" key="1">
    <source>
        <dbReference type="ARBA" id="ARBA00004496"/>
    </source>
</evidence>
<dbReference type="SUPFAM" id="SSF52540">
    <property type="entry name" value="P-loop containing nucleoside triphosphate hydrolases"/>
    <property type="match status" value="1"/>
</dbReference>
<dbReference type="InterPro" id="IPR001238">
    <property type="entry name" value="DNA-binding_RecF"/>
</dbReference>
<dbReference type="GO" id="GO:0003697">
    <property type="term" value="F:single-stranded DNA binding"/>
    <property type="evidence" value="ECO:0007669"/>
    <property type="project" value="UniProtKB-UniRule"/>
</dbReference>
<dbReference type="PROSITE" id="PS00617">
    <property type="entry name" value="RECF_1"/>
    <property type="match status" value="1"/>
</dbReference>
<comment type="function">
    <text evidence="9">The RecF protein is involved in DNA metabolism; it is required for DNA replication and normal SOS inducibility. RecF binds preferentially to single-stranded, linear DNA. It also seems to bind ATP.</text>
</comment>
<dbReference type="Pfam" id="PF02463">
    <property type="entry name" value="SMC_N"/>
    <property type="match status" value="1"/>
</dbReference>
<dbReference type="GO" id="GO:0006260">
    <property type="term" value="P:DNA replication"/>
    <property type="evidence" value="ECO:0007669"/>
    <property type="project" value="UniProtKB-UniRule"/>
</dbReference>
<evidence type="ECO:0000256" key="3">
    <source>
        <dbReference type="ARBA" id="ARBA00020170"/>
    </source>
</evidence>
<dbReference type="InterPro" id="IPR003395">
    <property type="entry name" value="RecF/RecN/SMC_N"/>
</dbReference>
<dbReference type="AlphaFoldDB" id="A0A545T1I1"/>
<dbReference type="Proteomes" id="UP000317839">
    <property type="component" value="Unassembled WGS sequence"/>
</dbReference>
<comment type="similarity">
    <text evidence="2 9">Belongs to the RecF family.</text>
</comment>
<keyword evidence="4 9" id="KW-0963">Cytoplasm</keyword>
<gene>
    <name evidence="9 11" type="primary">recF</name>
    <name evidence="11" type="ORF">FLL45_22355</name>
</gene>
<dbReference type="Gene3D" id="3.40.50.300">
    <property type="entry name" value="P-loop containing nucleotide triphosphate hydrolases"/>
    <property type="match status" value="1"/>
</dbReference>
<evidence type="ECO:0000256" key="5">
    <source>
        <dbReference type="ARBA" id="ARBA00022705"/>
    </source>
</evidence>
<dbReference type="GO" id="GO:0000731">
    <property type="term" value="P:DNA synthesis involved in DNA repair"/>
    <property type="evidence" value="ECO:0007669"/>
    <property type="project" value="TreeGrafter"/>
</dbReference>
<name>A0A545T1I1_9GAMM</name>
<dbReference type="GO" id="GO:0006302">
    <property type="term" value="P:double-strand break repair"/>
    <property type="evidence" value="ECO:0007669"/>
    <property type="project" value="TreeGrafter"/>
</dbReference>
<dbReference type="PANTHER" id="PTHR32182:SF0">
    <property type="entry name" value="DNA REPLICATION AND REPAIR PROTEIN RECF"/>
    <property type="match status" value="1"/>
</dbReference>
<evidence type="ECO:0000256" key="6">
    <source>
        <dbReference type="ARBA" id="ARBA00022741"/>
    </source>
</evidence>
<sequence length="373" mass="42493">MYLKHFKCQGVRNLSTCQFDLSSQLNVFFGDNGAGKSSILEAIGLVTSGRSFRTSRLEFVVNEAIDSFSVFAGSDDGQRFGLGYFKKDKKKAIKINGEVVNSLSKLTQYYPTQVLSPESYHLIDSGPGERRKYLDWCLFHVEHMFHPVWKSYSSILKQRNALLRSAKGKLIPEIETQLDIWDKQLCEAAEAISEYRRDVLKQLSLALESILQSLTVDFSKLISLEYYPGYSNDLKAKLLDNRLLDIKSGNTRAGPHKADLRIKIEGHLAKDYLSRGQKKVLINLLYLAQTLLLKNATGKDSLFIIDDFTSELDNDNQQALLTTLFQQENVQIIVSCLHLDSLNWLKTRYNMAHMFHVKHGTIEQFHNTSSEHS</sequence>
<keyword evidence="9" id="KW-0227">DNA damage</keyword>
<evidence type="ECO:0000313" key="12">
    <source>
        <dbReference type="Proteomes" id="UP000317839"/>
    </source>
</evidence>
<evidence type="ECO:0000256" key="9">
    <source>
        <dbReference type="HAMAP-Rule" id="MF_00365"/>
    </source>
</evidence>
<proteinExistence type="inferred from homology"/>
<dbReference type="InterPro" id="IPR042174">
    <property type="entry name" value="RecF_2"/>
</dbReference>
<dbReference type="HAMAP" id="MF_00365">
    <property type="entry name" value="RecF"/>
    <property type="match status" value="1"/>
</dbReference>
<dbReference type="PANTHER" id="PTHR32182">
    <property type="entry name" value="DNA REPLICATION AND REPAIR PROTEIN RECF"/>
    <property type="match status" value="1"/>
</dbReference>
<evidence type="ECO:0000256" key="7">
    <source>
        <dbReference type="ARBA" id="ARBA00022840"/>
    </source>
</evidence>
<keyword evidence="9" id="KW-0742">SOS response</keyword>
<accession>A0A545T1I1</accession>
<dbReference type="GO" id="GO:0005737">
    <property type="term" value="C:cytoplasm"/>
    <property type="evidence" value="ECO:0007669"/>
    <property type="project" value="UniProtKB-SubCell"/>
</dbReference>
<dbReference type="GO" id="GO:0005524">
    <property type="term" value="F:ATP binding"/>
    <property type="evidence" value="ECO:0007669"/>
    <property type="project" value="UniProtKB-UniRule"/>
</dbReference>
<dbReference type="Gene3D" id="1.20.1050.90">
    <property type="entry name" value="RecF/RecN/SMC, N-terminal domain"/>
    <property type="match status" value="1"/>
</dbReference>
<dbReference type="OrthoDB" id="9803889at2"/>
<keyword evidence="9" id="KW-0234">DNA repair</keyword>
<reference evidence="11 12" key="1">
    <citation type="submission" date="2019-06" db="EMBL/GenBank/DDBJ databases">
        <title>Draft genome of Aliikangiella marina GYP-15.</title>
        <authorList>
            <person name="Wang G."/>
        </authorList>
    </citation>
    <scope>NUCLEOTIDE SEQUENCE [LARGE SCALE GENOMIC DNA]</scope>
    <source>
        <strain evidence="11 12">GYP-15</strain>
    </source>
</reference>
<feature type="domain" description="RecF/RecN/SMC N-terminal" evidence="10">
    <location>
        <begin position="2"/>
        <end position="350"/>
    </location>
</feature>
<evidence type="ECO:0000256" key="8">
    <source>
        <dbReference type="ARBA" id="ARBA00023125"/>
    </source>
</evidence>
<dbReference type="InterPro" id="IPR027417">
    <property type="entry name" value="P-loop_NTPase"/>
</dbReference>
<keyword evidence="6 9" id="KW-0547">Nucleotide-binding</keyword>
<evidence type="ECO:0000313" key="11">
    <source>
        <dbReference type="EMBL" id="TQV71072.1"/>
    </source>
</evidence>
<organism evidence="11 12">
    <name type="scientific">Aliikangiella marina</name>
    <dbReference type="NCBI Taxonomy" id="1712262"/>
    <lineage>
        <taxon>Bacteria</taxon>
        <taxon>Pseudomonadati</taxon>
        <taxon>Pseudomonadota</taxon>
        <taxon>Gammaproteobacteria</taxon>
        <taxon>Oceanospirillales</taxon>
        <taxon>Pleioneaceae</taxon>
        <taxon>Aliikangiella</taxon>
    </lineage>
</organism>
<evidence type="ECO:0000256" key="2">
    <source>
        <dbReference type="ARBA" id="ARBA00008016"/>
    </source>
</evidence>
<protein>
    <recommendedName>
        <fullName evidence="3 9">DNA replication and repair protein RecF</fullName>
    </recommendedName>
</protein>
<comment type="caution">
    <text evidence="11">The sequence shown here is derived from an EMBL/GenBank/DDBJ whole genome shotgun (WGS) entry which is preliminary data.</text>
</comment>
<dbReference type="EMBL" id="VIKR01000007">
    <property type="protein sequence ID" value="TQV71072.1"/>
    <property type="molecule type" value="Genomic_DNA"/>
</dbReference>
<dbReference type="GO" id="GO:0009432">
    <property type="term" value="P:SOS response"/>
    <property type="evidence" value="ECO:0007669"/>
    <property type="project" value="UniProtKB-UniRule"/>
</dbReference>
<evidence type="ECO:0000256" key="4">
    <source>
        <dbReference type="ARBA" id="ARBA00022490"/>
    </source>
</evidence>
<dbReference type="InterPro" id="IPR018078">
    <property type="entry name" value="DNA-binding_RecF_CS"/>
</dbReference>
<evidence type="ECO:0000259" key="10">
    <source>
        <dbReference type="Pfam" id="PF02463"/>
    </source>
</evidence>
<keyword evidence="12" id="KW-1185">Reference proteome</keyword>
<comment type="subcellular location">
    <subcellularLocation>
        <location evidence="1 9">Cytoplasm</location>
    </subcellularLocation>
</comment>
<feature type="binding site" evidence="9">
    <location>
        <begin position="30"/>
        <end position="37"/>
    </location>
    <ligand>
        <name>ATP</name>
        <dbReference type="ChEBI" id="CHEBI:30616"/>
    </ligand>
</feature>
<keyword evidence="7 9" id="KW-0067">ATP-binding</keyword>